<keyword evidence="2" id="KW-1185">Reference proteome</keyword>
<dbReference type="AlphaFoldDB" id="A0ABD2PXH8"/>
<comment type="caution">
    <text evidence="1">The sequence shown here is derived from an EMBL/GenBank/DDBJ whole genome shotgun (WGS) entry which is preliminary data.</text>
</comment>
<evidence type="ECO:0000313" key="1">
    <source>
        <dbReference type="EMBL" id="KAL3311793.1"/>
    </source>
</evidence>
<dbReference type="Proteomes" id="UP001626550">
    <property type="component" value="Unassembled WGS sequence"/>
</dbReference>
<sequence length="156" mass="17921">MVNGERPVRPCFCSCKKDQIVTEVSQEEQMKQVVEEGKVDEEKQEGFDCSKCEQVYQWVVRMKKFTQDQVSKEIDEDRKEGLQRLLKELETFVPPKSHEEVSRFVRGPVMSDDDKITTIPAVGQADEIDGLWPVNATPSHLAVLVDEFTQLKSLFD</sequence>
<gene>
    <name evidence="1" type="ORF">Ciccas_009622</name>
</gene>
<organism evidence="1 2">
    <name type="scientific">Cichlidogyrus casuarinus</name>
    <dbReference type="NCBI Taxonomy" id="1844966"/>
    <lineage>
        <taxon>Eukaryota</taxon>
        <taxon>Metazoa</taxon>
        <taxon>Spiralia</taxon>
        <taxon>Lophotrochozoa</taxon>
        <taxon>Platyhelminthes</taxon>
        <taxon>Monogenea</taxon>
        <taxon>Monopisthocotylea</taxon>
        <taxon>Dactylogyridea</taxon>
        <taxon>Ancyrocephalidae</taxon>
        <taxon>Cichlidogyrus</taxon>
    </lineage>
</organism>
<reference evidence="1 2" key="1">
    <citation type="submission" date="2024-11" db="EMBL/GenBank/DDBJ databases">
        <title>Adaptive evolution of stress response genes in parasites aligns with host niche diversity.</title>
        <authorList>
            <person name="Hahn C."/>
            <person name="Resl P."/>
        </authorList>
    </citation>
    <scope>NUCLEOTIDE SEQUENCE [LARGE SCALE GENOMIC DNA]</scope>
    <source>
        <strain evidence="1">EGGRZ-B1_66</strain>
        <tissue evidence="1">Body</tissue>
    </source>
</reference>
<name>A0ABD2PXH8_9PLAT</name>
<accession>A0ABD2PXH8</accession>
<dbReference type="EMBL" id="JBJKFK010002013">
    <property type="protein sequence ID" value="KAL3311793.1"/>
    <property type="molecule type" value="Genomic_DNA"/>
</dbReference>
<evidence type="ECO:0000313" key="2">
    <source>
        <dbReference type="Proteomes" id="UP001626550"/>
    </source>
</evidence>
<proteinExistence type="predicted"/>
<protein>
    <submittedName>
        <fullName evidence="1">Uncharacterized protein</fullName>
    </submittedName>
</protein>